<comment type="caution">
    <text evidence="1">The sequence shown here is derived from an EMBL/GenBank/DDBJ whole genome shotgun (WGS) entry which is preliminary data.</text>
</comment>
<dbReference type="EMBL" id="MIGC01004876">
    <property type="protein sequence ID" value="PHJ17565.1"/>
    <property type="molecule type" value="Genomic_DNA"/>
</dbReference>
<keyword evidence="2" id="KW-1185">Reference proteome</keyword>
<organism evidence="1 2">
    <name type="scientific">Cystoisospora suis</name>
    <dbReference type="NCBI Taxonomy" id="483139"/>
    <lineage>
        <taxon>Eukaryota</taxon>
        <taxon>Sar</taxon>
        <taxon>Alveolata</taxon>
        <taxon>Apicomplexa</taxon>
        <taxon>Conoidasida</taxon>
        <taxon>Coccidia</taxon>
        <taxon>Eucoccidiorida</taxon>
        <taxon>Eimeriorina</taxon>
        <taxon>Sarcocystidae</taxon>
        <taxon>Cystoisospora</taxon>
    </lineage>
</organism>
<accession>A0A2C6KM51</accession>
<feature type="non-terminal residue" evidence="1">
    <location>
        <position position="1"/>
    </location>
</feature>
<sequence>AHPLLCVVRSQLFRYEVCLEL</sequence>
<dbReference type="VEuPathDB" id="ToxoDB:CSUI_008614"/>
<proteinExistence type="predicted"/>
<reference evidence="1 2" key="1">
    <citation type="journal article" date="2017" name="Int. J. Parasitol.">
        <title>The genome of the protozoan parasite Cystoisospora suis and a reverse vaccinology approach to identify vaccine candidates.</title>
        <authorList>
            <person name="Palmieri N."/>
            <person name="Shrestha A."/>
            <person name="Ruttkowski B."/>
            <person name="Beck T."/>
            <person name="Vogl C."/>
            <person name="Tomley F."/>
            <person name="Blake D.P."/>
            <person name="Joachim A."/>
        </authorList>
    </citation>
    <scope>NUCLEOTIDE SEQUENCE [LARGE SCALE GENOMIC DNA]</scope>
    <source>
        <strain evidence="1 2">Wien I</strain>
    </source>
</reference>
<gene>
    <name evidence="1" type="ORF">CSUI_008614</name>
</gene>
<name>A0A2C6KM51_9APIC</name>
<protein>
    <submittedName>
        <fullName evidence="1">Uncharacterized protein</fullName>
    </submittedName>
</protein>
<evidence type="ECO:0000313" key="2">
    <source>
        <dbReference type="Proteomes" id="UP000221165"/>
    </source>
</evidence>
<dbReference type="AlphaFoldDB" id="A0A2C6KM51"/>
<evidence type="ECO:0000313" key="1">
    <source>
        <dbReference type="EMBL" id="PHJ17565.1"/>
    </source>
</evidence>
<dbReference type="Proteomes" id="UP000221165">
    <property type="component" value="Unassembled WGS sequence"/>
</dbReference>